<keyword evidence="2" id="KW-0804">Transcription</keyword>
<dbReference type="STRING" id="3775.A0A1Q3BK12"/>
<dbReference type="Gene3D" id="1.25.70.10">
    <property type="entry name" value="Transcription termination factor 3, mitochondrial"/>
    <property type="match status" value="2"/>
</dbReference>
<dbReference type="InParanoid" id="A0A1Q3BK12"/>
<comment type="similarity">
    <text evidence="1">Belongs to the mTERF family.</text>
</comment>
<dbReference type="EMBL" id="BDDD01000624">
    <property type="protein sequence ID" value="GAV68229.1"/>
    <property type="molecule type" value="Genomic_DNA"/>
</dbReference>
<dbReference type="PANTHER" id="PTHR13068">
    <property type="entry name" value="CGI-12 PROTEIN-RELATED"/>
    <property type="match status" value="1"/>
</dbReference>
<evidence type="ECO:0000313" key="4">
    <source>
        <dbReference type="EMBL" id="GAV68229.1"/>
    </source>
</evidence>
<sequence>MIRLLCSKLPQIRPIVSSLNCGYLFSTSSLQTTSQLSNSTGQQSLTLSYLQNSCGLSLESAVSASKKLNIDNTHNPDSVMEFLRTLGLTQAHIKKLIMRRPLFLLADLENTLMPNMELFRSLGISCSDLVKMINKYPKVIESDAKTVVEIFRVNGFSDEQIATLSMKRPILYTYNADKNLRPKLEYFKSLGFPNVEIANVLSAEPYILERSLENQIMPCIEVLRRFLGNDENVLKAISSCYWMLELNLEKVLEPNISTLMKHGVPQSLVFKTLVREPKMMLIRTKRFSEVIAEVKKLGFDPNRSVFLLAIRAMGLVSKTIWEQKLEAYRSFGLSKDDTYAAFKLQPNCMIASEKKIRKLLEFFVNRLNLKPSVISKNPNLMLLSLEKRIIPRCSVLQLLFSKELINGDISIVHFLRMTEKNFVEKIVRKYQHEVSEVVQAHQGDIQFQGFPIDLRV</sequence>
<keyword evidence="3" id="KW-0809">Transit peptide</keyword>
<evidence type="ECO:0000256" key="1">
    <source>
        <dbReference type="ARBA" id="ARBA00007692"/>
    </source>
</evidence>
<dbReference type="SMART" id="SM00733">
    <property type="entry name" value="Mterf"/>
    <property type="match status" value="8"/>
</dbReference>
<dbReference type="OrthoDB" id="637682at2759"/>
<keyword evidence="2" id="KW-0806">Transcription termination</keyword>
<name>A0A1Q3BK12_CEPFO</name>
<gene>
    <name evidence="4" type="ORF">CFOL_v3_11732</name>
</gene>
<reference evidence="5" key="1">
    <citation type="submission" date="2016-04" db="EMBL/GenBank/DDBJ databases">
        <title>Cephalotus genome sequencing.</title>
        <authorList>
            <person name="Fukushima K."/>
            <person name="Hasebe M."/>
            <person name="Fang X."/>
        </authorList>
    </citation>
    <scope>NUCLEOTIDE SEQUENCE [LARGE SCALE GENOMIC DNA]</scope>
    <source>
        <strain evidence="5">cv. St1</strain>
    </source>
</reference>
<comment type="caution">
    <text evidence="4">The sequence shown here is derived from an EMBL/GenBank/DDBJ whole genome shotgun (WGS) entry which is preliminary data.</text>
</comment>
<accession>A0A1Q3BK12</accession>
<keyword evidence="2" id="KW-0805">Transcription regulation</keyword>
<dbReference type="InterPro" id="IPR038538">
    <property type="entry name" value="MTERF_sf"/>
</dbReference>
<protein>
    <submittedName>
        <fullName evidence="4">mTERF domain-containing protein</fullName>
    </submittedName>
</protein>
<dbReference type="Proteomes" id="UP000187406">
    <property type="component" value="Unassembled WGS sequence"/>
</dbReference>
<organism evidence="4 5">
    <name type="scientific">Cephalotus follicularis</name>
    <name type="common">Albany pitcher plant</name>
    <dbReference type="NCBI Taxonomy" id="3775"/>
    <lineage>
        <taxon>Eukaryota</taxon>
        <taxon>Viridiplantae</taxon>
        <taxon>Streptophyta</taxon>
        <taxon>Embryophyta</taxon>
        <taxon>Tracheophyta</taxon>
        <taxon>Spermatophyta</taxon>
        <taxon>Magnoliopsida</taxon>
        <taxon>eudicotyledons</taxon>
        <taxon>Gunneridae</taxon>
        <taxon>Pentapetalae</taxon>
        <taxon>rosids</taxon>
        <taxon>fabids</taxon>
        <taxon>Oxalidales</taxon>
        <taxon>Cephalotaceae</taxon>
        <taxon>Cephalotus</taxon>
    </lineage>
</organism>
<evidence type="ECO:0000313" key="5">
    <source>
        <dbReference type="Proteomes" id="UP000187406"/>
    </source>
</evidence>
<proteinExistence type="inferred from homology"/>
<dbReference type="GO" id="GO:0006353">
    <property type="term" value="P:DNA-templated transcription termination"/>
    <property type="evidence" value="ECO:0007669"/>
    <property type="project" value="UniProtKB-KW"/>
</dbReference>
<dbReference type="GO" id="GO:0003676">
    <property type="term" value="F:nucleic acid binding"/>
    <property type="evidence" value="ECO:0007669"/>
    <property type="project" value="InterPro"/>
</dbReference>
<evidence type="ECO:0000256" key="2">
    <source>
        <dbReference type="ARBA" id="ARBA00022472"/>
    </source>
</evidence>
<dbReference type="PANTHER" id="PTHR13068:SF120">
    <property type="entry name" value="TRANSCRIPTION TERMINATION FACTOR MTERF2, CHLOROPLASTIC-LIKE ISOFORM X1"/>
    <property type="match status" value="1"/>
</dbReference>
<evidence type="ECO:0000256" key="3">
    <source>
        <dbReference type="ARBA" id="ARBA00022946"/>
    </source>
</evidence>
<dbReference type="AlphaFoldDB" id="A0A1Q3BK12"/>
<dbReference type="FunFam" id="1.25.70.10:FF:000001">
    <property type="entry name" value="Mitochondrial transcription termination factor-like"/>
    <property type="match status" value="1"/>
</dbReference>
<dbReference type="InterPro" id="IPR003690">
    <property type="entry name" value="MTERF"/>
</dbReference>
<keyword evidence="5" id="KW-1185">Reference proteome</keyword>
<dbReference type="Pfam" id="PF02536">
    <property type="entry name" value="mTERF"/>
    <property type="match status" value="3"/>
</dbReference>